<proteinExistence type="predicted"/>
<evidence type="ECO:0000259" key="3">
    <source>
        <dbReference type="Pfam" id="PF24535"/>
    </source>
</evidence>
<keyword evidence="2" id="KW-0812">Transmembrane</keyword>
<accession>A0ABR4D749</accession>
<evidence type="ECO:0000256" key="2">
    <source>
        <dbReference type="SAM" id="Phobius"/>
    </source>
</evidence>
<feature type="transmembrane region" description="Helical" evidence="2">
    <location>
        <begin position="95"/>
        <end position="112"/>
    </location>
</feature>
<feature type="transmembrane region" description="Helical" evidence="2">
    <location>
        <begin position="20"/>
        <end position="42"/>
    </location>
</feature>
<evidence type="ECO:0000256" key="1">
    <source>
        <dbReference type="SAM" id="MobiDB-lite"/>
    </source>
</evidence>
<gene>
    <name evidence="4" type="ORF">VTJ83DRAFT_6756</name>
</gene>
<dbReference type="GeneID" id="98128146"/>
<keyword evidence="5" id="KW-1185">Reference proteome</keyword>
<evidence type="ECO:0000313" key="5">
    <source>
        <dbReference type="Proteomes" id="UP001600064"/>
    </source>
</evidence>
<dbReference type="Proteomes" id="UP001600064">
    <property type="component" value="Unassembled WGS sequence"/>
</dbReference>
<feature type="transmembrane region" description="Helical" evidence="2">
    <location>
        <begin position="54"/>
        <end position="74"/>
    </location>
</feature>
<feature type="domain" description="DUF7598" evidence="3">
    <location>
        <begin position="14"/>
        <end position="152"/>
    </location>
</feature>
<evidence type="ECO:0000313" key="4">
    <source>
        <dbReference type="EMBL" id="KAL2265656.1"/>
    </source>
</evidence>
<sequence>MFSLGHDSKLLGAGHVVLNVLRVFNLIGLAAAMMASMAMPVLSGLRGHFFFFDMITHVFVFLLASFLFVSELPIPWKRLKEYIERTWPVLGPEHSLAWLGWGMVFIGFQILGDLWKPGYAVETIGPDWWRAILAAAILSATFGFMNITASVIFRLSPDATTDHVRVTARQIRTHGSLALQNAVKKDFDFSNSFRSHYSPPHRDNWSDHSWPKEQEAGVGGNGWMNGGTVGNALGNSAAAVRRMTRVFNPRNFRKSRITISKPIPQDMDVERGAPVHSSHGNGVGSADRASPILPEIQRPPTALHPAFTGGSRYSEAHMDRF</sequence>
<feature type="region of interest" description="Disordered" evidence="1">
    <location>
        <begin position="297"/>
        <end position="321"/>
    </location>
</feature>
<name>A0ABR4D749_9PEZI</name>
<dbReference type="EMBL" id="JAZGUE010000006">
    <property type="protein sequence ID" value="KAL2265656.1"/>
    <property type="molecule type" value="Genomic_DNA"/>
</dbReference>
<dbReference type="InterPro" id="IPR056019">
    <property type="entry name" value="DUF7598"/>
</dbReference>
<comment type="caution">
    <text evidence="4">The sequence shown here is derived from an EMBL/GenBank/DDBJ whole genome shotgun (WGS) entry which is preliminary data.</text>
</comment>
<keyword evidence="2" id="KW-1133">Transmembrane helix</keyword>
<dbReference type="RefSeq" id="XP_070864383.1">
    <property type="nucleotide sequence ID" value="XM_071013502.1"/>
</dbReference>
<organism evidence="4 5">
    <name type="scientific">Remersonia thermophila</name>
    <dbReference type="NCBI Taxonomy" id="72144"/>
    <lineage>
        <taxon>Eukaryota</taxon>
        <taxon>Fungi</taxon>
        <taxon>Dikarya</taxon>
        <taxon>Ascomycota</taxon>
        <taxon>Pezizomycotina</taxon>
        <taxon>Sordariomycetes</taxon>
        <taxon>Sordariomycetidae</taxon>
        <taxon>Sordariales</taxon>
        <taxon>Sordariales incertae sedis</taxon>
        <taxon>Remersonia</taxon>
    </lineage>
</organism>
<protein>
    <recommendedName>
        <fullName evidence="3">DUF7598 domain-containing protein</fullName>
    </recommendedName>
</protein>
<feature type="transmembrane region" description="Helical" evidence="2">
    <location>
        <begin position="132"/>
        <end position="155"/>
    </location>
</feature>
<reference evidence="4 5" key="1">
    <citation type="journal article" date="2024" name="Commun. Biol.">
        <title>Comparative genomic analysis of thermophilic fungi reveals convergent evolutionary adaptations and gene losses.</title>
        <authorList>
            <person name="Steindorff A.S."/>
            <person name="Aguilar-Pontes M.V."/>
            <person name="Robinson A.J."/>
            <person name="Andreopoulos B."/>
            <person name="LaButti K."/>
            <person name="Kuo A."/>
            <person name="Mondo S."/>
            <person name="Riley R."/>
            <person name="Otillar R."/>
            <person name="Haridas S."/>
            <person name="Lipzen A."/>
            <person name="Grimwood J."/>
            <person name="Schmutz J."/>
            <person name="Clum A."/>
            <person name="Reid I.D."/>
            <person name="Moisan M.C."/>
            <person name="Butler G."/>
            <person name="Nguyen T.T.M."/>
            <person name="Dewar K."/>
            <person name="Conant G."/>
            <person name="Drula E."/>
            <person name="Henrissat B."/>
            <person name="Hansel C."/>
            <person name="Singer S."/>
            <person name="Hutchinson M.I."/>
            <person name="de Vries R.P."/>
            <person name="Natvig D.O."/>
            <person name="Powell A.J."/>
            <person name="Tsang A."/>
            <person name="Grigoriev I.V."/>
        </authorList>
    </citation>
    <scope>NUCLEOTIDE SEQUENCE [LARGE SCALE GENOMIC DNA]</scope>
    <source>
        <strain evidence="4 5">ATCC 22073</strain>
    </source>
</reference>
<dbReference type="Pfam" id="PF24535">
    <property type="entry name" value="DUF7598"/>
    <property type="match status" value="1"/>
</dbReference>
<keyword evidence="2" id="KW-0472">Membrane</keyword>